<comment type="caution">
    <text evidence="1">The sequence shown here is derived from an EMBL/GenBank/DDBJ whole genome shotgun (WGS) entry which is preliminary data.</text>
</comment>
<dbReference type="AlphaFoldDB" id="A0A8H4IVK7"/>
<evidence type="ECO:0008006" key="3">
    <source>
        <dbReference type="Google" id="ProtNLM"/>
    </source>
</evidence>
<organism evidence="1 2">
    <name type="scientific">Botryosphaeria dothidea</name>
    <dbReference type="NCBI Taxonomy" id="55169"/>
    <lineage>
        <taxon>Eukaryota</taxon>
        <taxon>Fungi</taxon>
        <taxon>Dikarya</taxon>
        <taxon>Ascomycota</taxon>
        <taxon>Pezizomycotina</taxon>
        <taxon>Dothideomycetes</taxon>
        <taxon>Dothideomycetes incertae sedis</taxon>
        <taxon>Botryosphaeriales</taxon>
        <taxon>Botryosphaeriaceae</taxon>
        <taxon>Botryosphaeria</taxon>
    </lineage>
</organism>
<protein>
    <recommendedName>
        <fullName evidence="3">F-box domain-containing protein</fullName>
    </recommendedName>
</protein>
<accession>A0A8H4IVK7</accession>
<evidence type="ECO:0000313" key="1">
    <source>
        <dbReference type="EMBL" id="KAF4308301.1"/>
    </source>
</evidence>
<reference evidence="1" key="1">
    <citation type="submission" date="2020-04" db="EMBL/GenBank/DDBJ databases">
        <title>Genome Assembly and Annotation of Botryosphaeria dothidea sdau 11-99, a Latent Pathogen of Apple Fruit Ring Rot in China.</title>
        <authorList>
            <person name="Yu C."/>
            <person name="Diao Y."/>
            <person name="Lu Q."/>
            <person name="Zhao J."/>
            <person name="Cui S."/>
            <person name="Peng C."/>
            <person name="He B."/>
            <person name="Liu H."/>
        </authorList>
    </citation>
    <scope>NUCLEOTIDE SEQUENCE [LARGE SCALE GENOMIC DNA]</scope>
    <source>
        <strain evidence="1">Sdau11-99</strain>
    </source>
</reference>
<evidence type="ECO:0000313" key="2">
    <source>
        <dbReference type="Proteomes" id="UP000572817"/>
    </source>
</evidence>
<dbReference type="OrthoDB" id="3932966at2759"/>
<dbReference type="Proteomes" id="UP000572817">
    <property type="component" value="Unassembled WGS sequence"/>
</dbReference>
<name>A0A8H4IVK7_9PEZI</name>
<proteinExistence type="predicted"/>
<dbReference type="EMBL" id="WWBZ02000022">
    <property type="protein sequence ID" value="KAF4308301.1"/>
    <property type="molecule type" value="Genomic_DNA"/>
</dbReference>
<keyword evidence="2" id="KW-1185">Reference proteome</keyword>
<sequence>MEAMDDSKENPDVPRRSSRLMERATISRSRPDATLLGVPTEIRLMIYGHLSPVVSSSQSIFDACHRDPSEECALRRSQPEKKHRGYLSLLLTCHKIYDEAVEVLYKPIIRPDAEQCAVPRIRVSDERIVLGGFPGLFCRTHLVYRNVAVGVLRRIDCLHVEITSTLEYGESCVCCGDWHPADEDGCVPLFGFDDKSQSIDNVRWLAEQLRHSGSFKHLKITVDWDPCCEDPPELDDLESLLKPLKALRNVEDMRISELGTILESLGDDGELYPEMIEFWENEVAYKMKMRQILGSNAPVPENPIPISTWLGFKQTVRRIMTFAPQVGAAKYLRKVAVAFDKQDKSAFQKNANDLFKAWKEDKKQRQKIDLKFSEIRHAELFDIPAGKRQEDDPEGMKFSSLNWSNPEIDMKDRATYIAYLQSIDC</sequence>
<gene>
    <name evidence="1" type="ORF">GTA08_BOTSDO03958</name>
</gene>